<feature type="coiled-coil region" evidence="4">
    <location>
        <begin position="2460"/>
        <end position="2523"/>
    </location>
</feature>
<keyword evidence="3" id="KW-0206">Cytoskeleton</keyword>
<reference evidence="8" key="1">
    <citation type="submission" date="2023-06" db="EMBL/GenBank/DDBJ databases">
        <authorList>
            <person name="Delattre M."/>
        </authorList>
    </citation>
    <scope>NUCLEOTIDE SEQUENCE</scope>
    <source>
        <strain evidence="8">AF72</strain>
    </source>
</reference>
<protein>
    <recommendedName>
        <fullName evidence="10">Talin</fullName>
    </recommendedName>
</protein>
<dbReference type="GO" id="GO:0005200">
    <property type="term" value="F:structural constituent of cytoskeleton"/>
    <property type="evidence" value="ECO:0007669"/>
    <property type="project" value="InterPro"/>
</dbReference>
<keyword evidence="9" id="KW-1185">Reference proteome</keyword>
<dbReference type="InterPro" id="IPR032425">
    <property type="entry name" value="FERM_f0"/>
</dbReference>
<feature type="domain" description="I/LWEQ" evidence="7">
    <location>
        <begin position="2291"/>
        <end position="2528"/>
    </location>
</feature>
<dbReference type="SUPFAM" id="SSF47220">
    <property type="entry name" value="alpha-catenin/vinculin-like"/>
    <property type="match status" value="4"/>
</dbReference>
<dbReference type="GO" id="GO:0005925">
    <property type="term" value="C:focal adhesion"/>
    <property type="evidence" value="ECO:0007669"/>
    <property type="project" value="InterPro"/>
</dbReference>
<accession>A0AA36G0H4</accession>
<evidence type="ECO:0008006" key="10">
    <source>
        <dbReference type="Google" id="ProtNLM"/>
    </source>
</evidence>
<comment type="subcellular location">
    <subcellularLocation>
        <location evidence="1">Cytoplasm</location>
        <location evidence="1">Cytoskeleton</location>
    </subcellularLocation>
</comment>
<dbReference type="Pfam" id="PF25177">
    <property type="entry name" value="Talin_VBS2"/>
    <property type="match status" value="1"/>
</dbReference>
<dbReference type="GO" id="GO:0005737">
    <property type="term" value="C:cytoplasm"/>
    <property type="evidence" value="ECO:0007669"/>
    <property type="project" value="TreeGrafter"/>
</dbReference>
<feature type="compositionally biased region" description="Polar residues" evidence="5">
    <location>
        <begin position="775"/>
        <end position="785"/>
    </location>
</feature>
<dbReference type="FunFam" id="1.20.1410.10:FF:000001">
    <property type="entry name" value="Talin 2"/>
    <property type="match status" value="1"/>
</dbReference>
<evidence type="ECO:0000256" key="1">
    <source>
        <dbReference type="ARBA" id="ARBA00004245"/>
    </source>
</evidence>
<proteinExistence type="predicted"/>
<evidence type="ECO:0000313" key="8">
    <source>
        <dbReference type="EMBL" id="CAJ0573825.1"/>
    </source>
</evidence>
<dbReference type="FunFam" id="1.20.80.10:FF:000007">
    <property type="entry name" value="Talin 2"/>
    <property type="match status" value="1"/>
</dbReference>
<dbReference type="SMART" id="SM01244">
    <property type="entry name" value="IRS"/>
    <property type="match status" value="1"/>
</dbReference>
<organism evidence="8 9">
    <name type="scientific">Mesorhabditis spiculigera</name>
    <dbReference type="NCBI Taxonomy" id="96644"/>
    <lineage>
        <taxon>Eukaryota</taxon>
        <taxon>Metazoa</taxon>
        <taxon>Ecdysozoa</taxon>
        <taxon>Nematoda</taxon>
        <taxon>Chromadorea</taxon>
        <taxon>Rhabditida</taxon>
        <taxon>Rhabditina</taxon>
        <taxon>Rhabditomorpha</taxon>
        <taxon>Rhabditoidea</taxon>
        <taxon>Rhabditidae</taxon>
        <taxon>Mesorhabditinae</taxon>
        <taxon>Mesorhabditis</taxon>
    </lineage>
</organism>
<dbReference type="Pfam" id="PF08913">
    <property type="entry name" value="VBS"/>
    <property type="match status" value="1"/>
</dbReference>
<dbReference type="InterPro" id="IPR019749">
    <property type="entry name" value="Band_41_domain"/>
</dbReference>
<sequence>MGVLTLNVLWRAADGETTKKTMQFDSKMLIYDVNQMIRDKLGLRDIKPQEYGLLRVDDRDETKSLWMDSGRPLEYYLVHNHDTVEYGKKTRLLKVRMLDGAIKTVGVDESQPVQQLMTTICGKIGISNSEEYSLVRETEKDSKARSMHNLRDIRDRAAEEQKKEKGLLSGTLGRKKEQKMEQLRQKLHTDEEIPWIDHNKTLREQGISIDETLLLKRRFFFSDTNVDSRDPVQLNLLYVQCRDGVLSGAHPVQRETALTLAALQCQIQYGDFPENKPKFVIDARDLLPKEYEKKRSEFEKEITQMYKELSGTGELDAKSRYVQMCRGLKTYGVTFFVVKEKVNGKNKLVPRLLGINKDSIMRVDEKTKDILKEWPLEQDFGDYQDGYYWVNTPEGERIAALLAGYIDIILKKRRTADHRGIEGDEGSTMLEDMVAPARATLVAHGQIGDGSHQQAVHGNVAVPGVLRSSATPTGYGINGAQYGAVSGQIISQSMPRGERVRVVESRDRAQRALVGTIEASIRAVDEAEEELQKEPEIELPKFPEDPNSRRWVEHQRDLGKENVNERLAAMGAATAQVVQWTAVQEEYDERVGSAIATIGGNLPEMGRDVRDLAALMPNERRGDLIDAARRLCGAFGDFLTSVNPEQEEKRTVILAAAGRVGDASHNMINTIDEPTSHETTFHSELVQKSKTVATSTAQLVLRAKTVAAECGENEQVQDRVIRSATQCAFATSQLPPRKYQPPSKTSSTSPTTPCKLYNVVIRRSATFTKPPAKSPQPSMTCSTMSRRPPKGQEQHGDEQWEHVLRSSNRLVTHQGPTQDLVKQSERVVRHSQLLVEDFERQATQHPEHKDRLLDAARKVASATSNMIDATKECEYRPNAVESQMAVRSAAENLLTATNEATADQQQQKTMQRLEQAARDTAYHATQTVTAANQVKEAPKEKRIRTEVTEELLVDDDHQVLVELIKNKTVTETLIVECTDTASQIQHVVPLIRESQEAQTPHQKFRAQSRLIRQAHHLVEPATRLTDVAQQAVVHVPEPHLANHLQASATQLHTQLAELRTAINNAQQLNFAQQLLYSEELIKELDEELKEVQRRAHADTLEVPRNLTHDGANAQLVNACRELGSNLAQLVSAASMRDRHHTGSSAVAAAQSLRGFTDSIRDSVATRGPELPVDQFIVSARSVVDQSGRIFDKAREEAPPQQLAEVAKQVSTSLRQVIGCLPDKQHIDRAVQQIRQVGASSVVREPDVRVAASRLVESASSLLVAARRPSHNESVNVFVHSYTDFHTAVIAAIREQPHMEQRALTIDQLENAREGAVDVLTRAAAASSNSDAANTQMLTQATKNLTETVNTLVESVSSEQPWQRECDAALRQIQSTIPIAEQAILPLNDDSYFASLEKVTEQARRLGEAMNSLARSTKHEDKQMFNQSVRQSADAVCSLAEAAAQSAYLVGVAHPRSVRGQAALIDGPKVNRSSTLVKQVCERIAQERYTQPEILNDATVVAKHTSQLAQLCRTASERTANVNVKKQFINCAREVASKTAELIQNVKELDKAPTAPTQQACTRSAAELHQSVEQLEAYVQNPEFVAKPATISPEGRDAQVPILGSTRSTLETSAQMIITANQLAASPRDQMMWQQLADNSRGVSDSIKRLVTAIRDAAPGQRELDTTLKRLDEMIRGVDRAMMEVQVNPGAKTTVEKRVQQQIMHYTQNLHDKVEPLRQVAINKSEELGHHAMEHLALTQPLVDSAIQAATATSNSNDQIKLFDQCRTVVEAEMQMMYACKNSAGNPKAKEAHQSLDEASQQYREALSDMRNTVNAISSEQGVTEGMVETISRSIVITDHVDSSYAAGGTFADAQTGMTRLLEEIRATASDMPYAEPVNLGAMSLNISEKFHQLAKECARAQALLPNIPDLATKLKVSVQKLGMSCTEVVIKAGQRRAHPADQRTKKELHEHSQEVVERVQEVLAVLNMERKGTQACINAANTVSGIIGDLDTTILFATSGSLNATDTLSFAQHRDQILKTAKALVEDTKALVAGAASNQEQLAVAAQNAVRTIVSLSDAVKNGAVALNNTNSETQVLALHAVRDVASALCALIQATKNANGCSHEDPAMGDLKEAAKTMVSNVTSLLKTVRSVENENQQGTRALEAAIDAINQELKQYDNSTEGPSQAAHPDELRRVGAHVTQATTKLATAASSLNQGDVIAASNMARTAVSGLLLTARSTAMNADSPEVRYRTMDAGRDVAVQVRDLLGCLYAIVEKKDPNARQALLNSARGVAKAVKDLTGCAELLKGDTWQGPSDPTAIAENELLGAASAIESAAVKLAELRPRPQPKVDDNLTFDEQILGAAKSVMNAVQTLVRAAGNAQRELVAQGRTNAQTPSGGEDFQWSEGLITAAKVVVAAVHQLCESANALVQGQASEEKLISAAKQVAASTARLLMACNVKADGDSQARSRLQTAGHAVKTATERLVNAARHAAAAEDERHFVISEKLVSGIAQVMDAQEEVLRKERELEAARVKLAEMNKARYKHQPSPDE</sequence>
<dbReference type="Pfam" id="PF21692">
    <property type="entry name" value="Talin_R4"/>
    <property type="match status" value="1"/>
</dbReference>
<dbReference type="GO" id="GO:0005886">
    <property type="term" value="C:plasma membrane"/>
    <property type="evidence" value="ECO:0007669"/>
    <property type="project" value="TreeGrafter"/>
</dbReference>
<dbReference type="GO" id="GO:0051015">
    <property type="term" value="F:actin filament binding"/>
    <property type="evidence" value="ECO:0007669"/>
    <property type="project" value="InterPro"/>
</dbReference>
<dbReference type="InterPro" id="IPR054082">
    <property type="entry name" value="Talin_IBS2B"/>
</dbReference>
<evidence type="ECO:0000256" key="4">
    <source>
        <dbReference type="SAM" id="Coils"/>
    </source>
</evidence>
<feature type="region of interest" description="Disordered" evidence="5">
    <location>
        <begin position="156"/>
        <end position="178"/>
    </location>
</feature>
<dbReference type="PANTHER" id="PTHR19981">
    <property type="entry name" value="TALIN"/>
    <property type="match status" value="1"/>
</dbReference>
<dbReference type="InterPro" id="IPR057346">
    <property type="entry name" value="Talin1/2_VBS2"/>
</dbReference>
<dbReference type="SUPFAM" id="SSF54236">
    <property type="entry name" value="Ubiquitin-like"/>
    <property type="match status" value="1"/>
</dbReference>
<dbReference type="InterPro" id="IPR000299">
    <property type="entry name" value="FERM_domain"/>
</dbReference>
<dbReference type="SUPFAM" id="SSF109885">
    <property type="entry name" value="I/LWEQ domain"/>
    <property type="match status" value="4"/>
</dbReference>
<gene>
    <name evidence="8" type="ORF">MSPICULIGERA_LOCUS12171</name>
</gene>
<feature type="coiled-coil region" evidence="4">
    <location>
        <begin position="1048"/>
        <end position="1101"/>
    </location>
</feature>
<evidence type="ECO:0000313" key="9">
    <source>
        <dbReference type="Proteomes" id="UP001177023"/>
    </source>
</evidence>
<dbReference type="SMART" id="SM00307">
    <property type="entry name" value="ILWEQ"/>
    <property type="match status" value="1"/>
</dbReference>
<dbReference type="EMBL" id="CATQJA010002624">
    <property type="protein sequence ID" value="CAJ0573825.1"/>
    <property type="molecule type" value="Genomic_DNA"/>
</dbReference>
<dbReference type="Proteomes" id="UP001177023">
    <property type="component" value="Unassembled WGS sequence"/>
</dbReference>
<dbReference type="SUPFAM" id="SSF47031">
    <property type="entry name" value="Second domain of FERM"/>
    <property type="match status" value="1"/>
</dbReference>
<dbReference type="GO" id="GO:0001726">
    <property type="term" value="C:ruffle"/>
    <property type="evidence" value="ECO:0007669"/>
    <property type="project" value="InterPro"/>
</dbReference>
<dbReference type="Pfam" id="PF09141">
    <property type="entry name" value="Talin_middle"/>
    <property type="match status" value="1"/>
</dbReference>
<dbReference type="PROSITE" id="PS00661">
    <property type="entry name" value="FERM_2"/>
    <property type="match status" value="1"/>
</dbReference>
<dbReference type="GO" id="GO:0030036">
    <property type="term" value="P:actin cytoskeleton organization"/>
    <property type="evidence" value="ECO:0007669"/>
    <property type="project" value="TreeGrafter"/>
</dbReference>
<dbReference type="Pfam" id="PF01608">
    <property type="entry name" value="I_LWEQ"/>
    <property type="match status" value="1"/>
</dbReference>
<dbReference type="InterPro" id="IPR036476">
    <property type="entry name" value="Talin_cent_sf"/>
</dbReference>
<feature type="compositionally biased region" description="Basic and acidic residues" evidence="5">
    <location>
        <begin position="156"/>
        <end position="166"/>
    </location>
</feature>
<dbReference type="InterPro" id="IPR035964">
    <property type="entry name" value="I/LWEQ_dom_sf"/>
</dbReference>
<dbReference type="InterPro" id="IPR019748">
    <property type="entry name" value="FERM_central"/>
</dbReference>
<feature type="domain" description="FERM" evidence="6">
    <location>
        <begin position="91"/>
        <end position="444"/>
    </location>
</feature>
<dbReference type="CDD" id="cd10569">
    <property type="entry name" value="FERM_C_Talin"/>
    <property type="match status" value="1"/>
</dbReference>
<dbReference type="SMART" id="SM00295">
    <property type="entry name" value="B41"/>
    <property type="match status" value="1"/>
</dbReference>
<dbReference type="InterPro" id="IPR002558">
    <property type="entry name" value="ILWEQ_dom"/>
</dbReference>
<dbReference type="InterPro" id="IPR054060">
    <property type="entry name" value="TLN1-like_RS"/>
</dbReference>
<dbReference type="GO" id="GO:0005178">
    <property type="term" value="F:integrin binding"/>
    <property type="evidence" value="ECO:0007669"/>
    <property type="project" value="TreeGrafter"/>
</dbReference>
<dbReference type="PROSITE" id="PS50945">
    <property type="entry name" value="I_LWEQ"/>
    <property type="match status" value="1"/>
</dbReference>
<dbReference type="CDD" id="cd14473">
    <property type="entry name" value="FERM_B-lobe"/>
    <property type="match status" value="1"/>
</dbReference>
<dbReference type="Gene3D" id="2.30.29.30">
    <property type="entry name" value="Pleckstrin-homology domain (PH domain)/Phosphotyrosine-binding domain (PTB)"/>
    <property type="match status" value="1"/>
</dbReference>
<keyword evidence="4" id="KW-0175">Coiled coil</keyword>
<dbReference type="SUPFAM" id="SSF109880">
    <property type="entry name" value="A middle domain of Talin 1"/>
    <property type="match status" value="1"/>
</dbReference>
<feature type="coiled-coil region" evidence="4">
    <location>
        <begin position="1788"/>
        <end position="1815"/>
    </location>
</feature>
<feature type="compositionally biased region" description="Low complexity" evidence="5">
    <location>
        <begin position="741"/>
        <end position="753"/>
    </location>
</feature>
<evidence type="ECO:0000256" key="3">
    <source>
        <dbReference type="ARBA" id="ARBA00023212"/>
    </source>
</evidence>
<dbReference type="GO" id="GO:0005856">
    <property type="term" value="C:cytoskeleton"/>
    <property type="evidence" value="ECO:0007669"/>
    <property type="project" value="UniProtKB-SubCell"/>
</dbReference>
<dbReference type="Pfam" id="PF21865">
    <property type="entry name" value="TLN1-like_RS"/>
    <property type="match status" value="2"/>
</dbReference>
<dbReference type="InterPro" id="IPR015224">
    <property type="entry name" value="Talin_cent"/>
</dbReference>
<dbReference type="Gene3D" id="1.20.1410.10">
    <property type="entry name" value="I/LWEQ domain"/>
    <property type="match status" value="1"/>
</dbReference>
<dbReference type="InterPro" id="IPR036723">
    <property type="entry name" value="Alpha-catenin/vinculin-like_sf"/>
</dbReference>
<comment type="caution">
    <text evidence="8">The sequence shown here is derived from an EMBL/GenBank/DDBJ whole genome shotgun (WGS) entry which is preliminary data.</text>
</comment>
<dbReference type="Gene3D" id="1.20.120.230">
    <property type="entry name" value="Alpha-catenin/vinculin-like"/>
    <property type="match status" value="5"/>
</dbReference>
<dbReference type="Pfam" id="PF00373">
    <property type="entry name" value="FERM_M"/>
    <property type="match status" value="1"/>
</dbReference>
<dbReference type="PROSITE" id="PS00660">
    <property type="entry name" value="FERM_1"/>
    <property type="match status" value="1"/>
</dbReference>
<evidence type="ECO:0000259" key="6">
    <source>
        <dbReference type="PROSITE" id="PS50057"/>
    </source>
</evidence>
<evidence type="ECO:0000256" key="2">
    <source>
        <dbReference type="ARBA" id="ARBA00022490"/>
    </source>
</evidence>
<dbReference type="SUPFAM" id="SSF50729">
    <property type="entry name" value="PH domain-like"/>
    <property type="match status" value="1"/>
</dbReference>
<dbReference type="CDD" id="cd17090">
    <property type="entry name" value="FERM_F1_TLN"/>
    <property type="match status" value="1"/>
</dbReference>
<keyword evidence="2" id="KW-0963">Cytoplasm</keyword>
<dbReference type="Gene3D" id="1.20.1420.10">
    <property type="entry name" value="Talin, central domain"/>
    <property type="match status" value="7"/>
</dbReference>
<evidence type="ECO:0000256" key="5">
    <source>
        <dbReference type="SAM" id="MobiDB-lite"/>
    </source>
</evidence>
<dbReference type="Pfam" id="PF21896">
    <property type="entry name" value="Talin_IBS2B"/>
    <property type="match status" value="2"/>
</dbReference>
<dbReference type="Gene3D" id="3.10.20.90">
    <property type="entry name" value="Phosphatidylinositol 3-kinase Catalytic Subunit, Chain A, domain 1"/>
    <property type="match status" value="2"/>
</dbReference>
<dbReference type="InterPro" id="IPR029071">
    <property type="entry name" value="Ubiquitin-like_domsf"/>
</dbReference>
<dbReference type="GO" id="GO:0098609">
    <property type="term" value="P:cell-cell adhesion"/>
    <property type="evidence" value="ECO:0007669"/>
    <property type="project" value="TreeGrafter"/>
</dbReference>
<feature type="compositionally biased region" description="Basic and acidic residues" evidence="5">
    <location>
        <begin position="790"/>
        <end position="799"/>
    </location>
</feature>
<dbReference type="Pfam" id="PF16511">
    <property type="entry name" value="FERM_f0"/>
    <property type="match status" value="1"/>
</dbReference>
<dbReference type="InterPro" id="IPR014352">
    <property type="entry name" value="FERM/acyl-CoA-bd_prot_sf"/>
</dbReference>
<dbReference type="InterPro" id="IPR015009">
    <property type="entry name" value="Vinculin-bd_dom"/>
</dbReference>
<dbReference type="Gene3D" id="1.20.80.10">
    <property type="match status" value="1"/>
</dbReference>
<dbReference type="PANTHER" id="PTHR19981:SF1">
    <property type="entry name" value="RHEA, ISOFORM B"/>
    <property type="match status" value="1"/>
</dbReference>
<name>A0AA36G0H4_9BILA</name>
<dbReference type="InterPro" id="IPR019747">
    <property type="entry name" value="FERM_CS"/>
</dbReference>
<dbReference type="InterPro" id="IPR035963">
    <property type="entry name" value="FERM_2"/>
</dbReference>
<dbReference type="PROSITE" id="PS50057">
    <property type="entry name" value="FERM_3"/>
    <property type="match status" value="1"/>
</dbReference>
<dbReference type="FunFam" id="2.30.29.30:FF:000028">
    <property type="entry name" value="Talin 2"/>
    <property type="match status" value="1"/>
</dbReference>
<dbReference type="InterPro" id="IPR011993">
    <property type="entry name" value="PH-like_dom_sf"/>
</dbReference>
<feature type="non-terminal residue" evidence="8">
    <location>
        <position position="2533"/>
    </location>
</feature>
<feature type="region of interest" description="Disordered" evidence="5">
    <location>
        <begin position="768"/>
        <end position="799"/>
    </location>
</feature>
<dbReference type="InterPro" id="IPR049108">
    <property type="entry name" value="Talin_R4"/>
</dbReference>
<feature type="region of interest" description="Disordered" evidence="5">
    <location>
        <begin position="732"/>
        <end position="753"/>
    </location>
</feature>
<evidence type="ECO:0000259" key="7">
    <source>
        <dbReference type="PROSITE" id="PS50945"/>
    </source>
</evidence>